<accession>A0A8X7NHG2</accession>
<feature type="region of interest" description="Disordered" evidence="1">
    <location>
        <begin position="1"/>
        <end position="141"/>
    </location>
</feature>
<feature type="compositionally biased region" description="Low complexity" evidence="1">
    <location>
        <begin position="78"/>
        <end position="103"/>
    </location>
</feature>
<gene>
    <name evidence="2" type="ORF">FOB60_004039</name>
</gene>
<evidence type="ECO:0000256" key="1">
    <source>
        <dbReference type="SAM" id="MobiDB-lite"/>
    </source>
</evidence>
<dbReference type="AlphaFoldDB" id="A0A8X7NHG2"/>
<evidence type="ECO:0000313" key="2">
    <source>
        <dbReference type="EMBL" id="KAF6048655.1"/>
    </source>
</evidence>
<feature type="compositionally biased region" description="Pro residues" evidence="1">
    <location>
        <begin position="59"/>
        <end position="77"/>
    </location>
</feature>
<dbReference type="OrthoDB" id="4025726at2759"/>
<organism evidence="2 3">
    <name type="scientific">Candida parapsilosis</name>
    <name type="common">Yeast</name>
    <dbReference type="NCBI Taxonomy" id="5480"/>
    <lineage>
        <taxon>Eukaryota</taxon>
        <taxon>Fungi</taxon>
        <taxon>Dikarya</taxon>
        <taxon>Ascomycota</taxon>
        <taxon>Saccharomycotina</taxon>
        <taxon>Pichiomycetes</taxon>
        <taxon>Debaryomycetaceae</taxon>
        <taxon>Candida/Lodderomyces clade</taxon>
        <taxon>Candida</taxon>
    </lineage>
</organism>
<feature type="compositionally biased region" description="Low complexity" evidence="1">
    <location>
        <begin position="111"/>
        <end position="139"/>
    </location>
</feature>
<reference evidence="2" key="1">
    <citation type="submission" date="2020-03" db="EMBL/GenBank/DDBJ databases">
        <title>FDA dAtabase for Regulatory Grade micrObial Sequences (FDA-ARGOS): Supporting development and validation of Infectious Disease Dx tests.</title>
        <authorList>
            <person name="Campos J."/>
            <person name="Goldberg B."/>
            <person name="Tallon L."/>
            <person name="Sadzewicz L."/>
            <person name="Vavikolanu K."/>
            <person name="Mehta A."/>
            <person name="Aluvathingal J."/>
            <person name="Nadendla S."/>
            <person name="Nandy P."/>
            <person name="Geyer C."/>
            <person name="Yan Y."/>
            <person name="Sichtig H."/>
        </authorList>
    </citation>
    <scope>NUCLEOTIDE SEQUENCE [LARGE SCALE GENOMIC DNA]</scope>
    <source>
        <strain evidence="2">FDAARGOS_652</strain>
    </source>
</reference>
<evidence type="ECO:0000313" key="3">
    <source>
        <dbReference type="Proteomes" id="UP000590412"/>
    </source>
</evidence>
<comment type="caution">
    <text evidence="2">The sequence shown here is derived from an EMBL/GenBank/DDBJ whole genome shotgun (WGS) entry which is preliminary data.</text>
</comment>
<feature type="compositionally biased region" description="Low complexity" evidence="1">
    <location>
        <begin position="7"/>
        <end position="20"/>
    </location>
</feature>
<proteinExistence type="predicted"/>
<sequence>MQVLDRSSSPSSSSSSSESEALLGEQGKTNSLVKPVSPTKTISPVKSTSTPKPSQKAHSPPPLPVLPPECEHQPPPVSAVSPFSPNSSASPTQPTPTSGQPTPKNKPPPSKTSSTKAPSSKTSSSKVNTRQQQQQQQQQLTDLGTQLSDKLHQLATIYKAKATKYKAITAYQSLELEKRKIITTTSTMLKSETNYDTIQQIINDSNAVLFPMSLKQHYLKLHIAQIVEQEKELDVIRASLGELHHQFVGIESLLYKGNSYEK</sequence>
<protein>
    <submittedName>
        <fullName evidence="2">Uncharacterized protein</fullName>
    </submittedName>
</protein>
<dbReference type="EMBL" id="JABWAB010000006">
    <property type="protein sequence ID" value="KAF6048655.1"/>
    <property type="molecule type" value="Genomic_DNA"/>
</dbReference>
<name>A0A8X7NHG2_CANPA</name>
<feature type="compositionally biased region" description="Low complexity" evidence="1">
    <location>
        <begin position="37"/>
        <end position="56"/>
    </location>
</feature>
<dbReference type="Proteomes" id="UP000590412">
    <property type="component" value="Unassembled WGS sequence"/>
</dbReference>